<dbReference type="Pfam" id="PF24517">
    <property type="entry name" value="CBM96"/>
    <property type="match status" value="1"/>
</dbReference>
<gene>
    <name evidence="6" type="ORF">ND2E_4216</name>
</gene>
<sequence length="284" mass="30948">MSYAPEKLRVLQSGMICAYHTTIHQCVTQKSYKLGSKDHQLKQNMLKPLFIALNLSVMSIANAGLIEIDTSFGNGADSYIHNGNKDSNYGSANTLLLRNDGDNGWHRQSYIRFDLSDITETVANASFDLALTYNILTDNDALVANVFDVEVYGLLDSSVGNNWSENAITWNNAAGNNVNSNGFTSDFSLLGTLSLKDINVGDRFTLDNDALVNFINNDSDNLVTLGLRRVNSARTDSSFQFASKENANNGAPMLSLTTTAVPEPGTLAIFGLGLIGLVTRRFIK</sequence>
<protein>
    <submittedName>
        <fullName evidence="6">PEP motif putative anchor domain protein</fullName>
    </submittedName>
</protein>
<evidence type="ECO:0000259" key="4">
    <source>
        <dbReference type="Pfam" id="PF07589"/>
    </source>
</evidence>
<feature type="domain" description="Ice-binding protein C-terminal" evidence="4">
    <location>
        <begin position="260"/>
        <end position="281"/>
    </location>
</feature>
<name>A0A099KDH5_COLPS</name>
<comment type="caution">
    <text evidence="6">The sequence shown here is derived from an EMBL/GenBank/DDBJ whole genome shotgun (WGS) entry which is preliminary data.</text>
</comment>
<dbReference type="PATRIC" id="fig|28229.4.peg.3566"/>
<evidence type="ECO:0000256" key="3">
    <source>
        <dbReference type="ARBA" id="ARBA00022729"/>
    </source>
</evidence>
<evidence type="ECO:0000259" key="5">
    <source>
        <dbReference type="Pfam" id="PF24517"/>
    </source>
</evidence>
<feature type="domain" description="Carbohydrate-binding module family 96" evidence="5">
    <location>
        <begin position="74"/>
        <end position="258"/>
    </location>
</feature>
<dbReference type="EMBL" id="JQED01000047">
    <property type="protein sequence ID" value="KGJ88380.1"/>
    <property type="molecule type" value="Genomic_DNA"/>
</dbReference>
<dbReference type="AlphaFoldDB" id="A0A099KDH5"/>
<keyword evidence="3" id="KW-0732">Signal</keyword>
<evidence type="ECO:0000313" key="6">
    <source>
        <dbReference type="EMBL" id="KGJ88380.1"/>
    </source>
</evidence>
<dbReference type="OrthoDB" id="6228933at2"/>
<organism evidence="6 7">
    <name type="scientific">Colwellia psychrerythraea</name>
    <name type="common">Vibrio psychroerythus</name>
    <dbReference type="NCBI Taxonomy" id="28229"/>
    <lineage>
        <taxon>Bacteria</taxon>
        <taxon>Pseudomonadati</taxon>
        <taxon>Pseudomonadota</taxon>
        <taxon>Gammaproteobacteria</taxon>
        <taxon>Alteromonadales</taxon>
        <taxon>Colwelliaceae</taxon>
        <taxon>Colwellia</taxon>
    </lineage>
</organism>
<dbReference type="NCBIfam" id="NF033679">
    <property type="entry name" value="DNRLRE_dom"/>
    <property type="match status" value="1"/>
</dbReference>
<comment type="subcellular location">
    <subcellularLocation>
        <location evidence="1">Secreted</location>
    </subcellularLocation>
</comment>
<accession>A0A099KDH5</accession>
<keyword evidence="2" id="KW-0964">Secreted</keyword>
<evidence type="ECO:0000313" key="7">
    <source>
        <dbReference type="Proteomes" id="UP000029843"/>
    </source>
</evidence>
<proteinExistence type="predicted"/>
<dbReference type="Pfam" id="PF07589">
    <property type="entry name" value="PEP-CTERM"/>
    <property type="match status" value="1"/>
</dbReference>
<dbReference type="InterPro" id="IPR055372">
    <property type="entry name" value="CBM96"/>
</dbReference>
<dbReference type="NCBIfam" id="TIGR02595">
    <property type="entry name" value="PEP_CTERM"/>
    <property type="match status" value="1"/>
</dbReference>
<reference evidence="6 7" key="1">
    <citation type="submission" date="2014-08" db="EMBL/GenBank/DDBJ databases">
        <title>Genomic and Phenotypic Diversity of Colwellia psychrerythraea strains from Disparate Marine Basins.</title>
        <authorList>
            <person name="Techtmann S.M."/>
            <person name="Stelling S.C."/>
            <person name="Utturkar S.M."/>
            <person name="Alshibli N."/>
            <person name="Harris A."/>
            <person name="Brown S.D."/>
            <person name="Hazen T.C."/>
        </authorList>
    </citation>
    <scope>NUCLEOTIDE SEQUENCE [LARGE SCALE GENOMIC DNA]</scope>
    <source>
        <strain evidence="6 7">ND2E</strain>
    </source>
</reference>
<dbReference type="GO" id="GO:0005576">
    <property type="term" value="C:extracellular region"/>
    <property type="evidence" value="ECO:0007669"/>
    <property type="project" value="UniProtKB-SubCell"/>
</dbReference>
<evidence type="ECO:0000256" key="1">
    <source>
        <dbReference type="ARBA" id="ARBA00004613"/>
    </source>
</evidence>
<dbReference type="Proteomes" id="UP000029843">
    <property type="component" value="Unassembled WGS sequence"/>
</dbReference>
<evidence type="ECO:0000256" key="2">
    <source>
        <dbReference type="ARBA" id="ARBA00022525"/>
    </source>
</evidence>
<dbReference type="InterPro" id="IPR013424">
    <property type="entry name" value="Ice-binding_C"/>
</dbReference>